<dbReference type="Proteomes" id="UP001497512">
    <property type="component" value="Chromosome 8"/>
</dbReference>
<name>A0ABP0V2L7_9BRYO</name>
<keyword evidence="2" id="KW-1185">Reference proteome</keyword>
<organism evidence="1 2">
    <name type="scientific">Sphagnum troendelagicum</name>
    <dbReference type="NCBI Taxonomy" id="128251"/>
    <lineage>
        <taxon>Eukaryota</taxon>
        <taxon>Viridiplantae</taxon>
        <taxon>Streptophyta</taxon>
        <taxon>Embryophyta</taxon>
        <taxon>Bryophyta</taxon>
        <taxon>Sphagnophytina</taxon>
        <taxon>Sphagnopsida</taxon>
        <taxon>Sphagnales</taxon>
        <taxon>Sphagnaceae</taxon>
        <taxon>Sphagnum</taxon>
    </lineage>
</organism>
<sequence length="94" mass="10014">MAGVNALVLHRCLQFRGGSGDGASVTSSLPQNCVRIHDGMELNSGVRALLINANSTVAVRGGGGGSRRRREIMAGVHELLRRRWLLLIVVVLVA</sequence>
<gene>
    <name evidence="1" type="ORF">CSSPTR1EN2_LOCUS22274</name>
</gene>
<reference evidence="1" key="1">
    <citation type="submission" date="2024-02" db="EMBL/GenBank/DDBJ databases">
        <authorList>
            <consortium name="ELIXIR-Norway"/>
            <consortium name="Elixir Norway"/>
        </authorList>
    </citation>
    <scope>NUCLEOTIDE SEQUENCE</scope>
</reference>
<accession>A0ABP0V2L7</accession>
<proteinExistence type="predicted"/>
<dbReference type="EMBL" id="OZ019900">
    <property type="protein sequence ID" value="CAK9234552.1"/>
    <property type="molecule type" value="Genomic_DNA"/>
</dbReference>
<evidence type="ECO:0000313" key="1">
    <source>
        <dbReference type="EMBL" id="CAK9234552.1"/>
    </source>
</evidence>
<protein>
    <submittedName>
        <fullName evidence="1">Uncharacterized protein</fullName>
    </submittedName>
</protein>
<evidence type="ECO:0000313" key="2">
    <source>
        <dbReference type="Proteomes" id="UP001497512"/>
    </source>
</evidence>